<feature type="domain" description="Tautomerase cis-CaaD-like" evidence="1">
    <location>
        <begin position="1"/>
        <end position="135"/>
    </location>
</feature>
<dbReference type="InterPro" id="IPR014347">
    <property type="entry name" value="Tautomerase/MIF_sf"/>
</dbReference>
<dbReference type="Gene3D" id="3.30.429.10">
    <property type="entry name" value="Macrophage Migration Inhibitory Factor"/>
    <property type="match status" value="1"/>
</dbReference>
<dbReference type="EMBL" id="JAACJM010000222">
    <property type="protein sequence ID" value="KAF5336770.1"/>
    <property type="molecule type" value="Genomic_DNA"/>
</dbReference>
<evidence type="ECO:0000259" key="1">
    <source>
        <dbReference type="Pfam" id="PF14832"/>
    </source>
</evidence>
<sequence>MPFHRIYCPPDLYTKEEKDAIAKAIMECYQRLPKFYVIVNFIHVENDDYYIGGERSEGRFVRFLVHHLARTMITEEEKREWMDKYEKCIAPWTKDKGINWEVGISNQDPVFWNENGIRPPPMFSEPFKTWKQDNKPSPYIL</sequence>
<proteinExistence type="predicted"/>
<dbReference type="Proteomes" id="UP000559256">
    <property type="component" value="Unassembled WGS sequence"/>
</dbReference>
<dbReference type="OrthoDB" id="2129288at2759"/>
<dbReference type="Pfam" id="PF14832">
    <property type="entry name" value="Tautomerase_3"/>
    <property type="match status" value="1"/>
</dbReference>
<keyword evidence="3" id="KW-1185">Reference proteome</keyword>
<protein>
    <recommendedName>
        <fullName evidence="1">Tautomerase cis-CaaD-like domain-containing protein</fullName>
    </recommendedName>
</protein>
<gene>
    <name evidence="2" type="ORF">D9758_016393</name>
</gene>
<dbReference type="AlphaFoldDB" id="A0A8H5C7Y7"/>
<accession>A0A8H5C7Y7</accession>
<comment type="caution">
    <text evidence="2">The sequence shown here is derived from an EMBL/GenBank/DDBJ whole genome shotgun (WGS) entry which is preliminary data.</text>
</comment>
<evidence type="ECO:0000313" key="3">
    <source>
        <dbReference type="Proteomes" id="UP000559256"/>
    </source>
</evidence>
<evidence type="ECO:0000313" key="2">
    <source>
        <dbReference type="EMBL" id="KAF5336770.1"/>
    </source>
</evidence>
<name>A0A8H5C7Y7_9AGAR</name>
<reference evidence="2 3" key="1">
    <citation type="journal article" date="2020" name="ISME J.">
        <title>Uncovering the hidden diversity of litter-decomposition mechanisms in mushroom-forming fungi.</title>
        <authorList>
            <person name="Floudas D."/>
            <person name="Bentzer J."/>
            <person name="Ahren D."/>
            <person name="Johansson T."/>
            <person name="Persson P."/>
            <person name="Tunlid A."/>
        </authorList>
    </citation>
    <scope>NUCLEOTIDE SEQUENCE [LARGE SCALE GENOMIC DNA]</scope>
    <source>
        <strain evidence="2 3">CBS 291.85</strain>
    </source>
</reference>
<dbReference type="InterPro" id="IPR028116">
    <property type="entry name" value="Cis-CaaD-like"/>
</dbReference>
<organism evidence="2 3">
    <name type="scientific">Tetrapyrgos nigripes</name>
    <dbReference type="NCBI Taxonomy" id="182062"/>
    <lineage>
        <taxon>Eukaryota</taxon>
        <taxon>Fungi</taxon>
        <taxon>Dikarya</taxon>
        <taxon>Basidiomycota</taxon>
        <taxon>Agaricomycotina</taxon>
        <taxon>Agaricomycetes</taxon>
        <taxon>Agaricomycetidae</taxon>
        <taxon>Agaricales</taxon>
        <taxon>Marasmiineae</taxon>
        <taxon>Marasmiaceae</taxon>
        <taxon>Tetrapyrgos</taxon>
    </lineage>
</organism>